<dbReference type="EMBL" id="CAJNOT010000130">
    <property type="protein sequence ID" value="CAF0855038.1"/>
    <property type="molecule type" value="Genomic_DNA"/>
</dbReference>
<organism evidence="1 3">
    <name type="scientific">Rotaria sordida</name>
    <dbReference type="NCBI Taxonomy" id="392033"/>
    <lineage>
        <taxon>Eukaryota</taxon>
        <taxon>Metazoa</taxon>
        <taxon>Spiralia</taxon>
        <taxon>Gnathifera</taxon>
        <taxon>Rotifera</taxon>
        <taxon>Eurotatoria</taxon>
        <taxon>Bdelloidea</taxon>
        <taxon>Philodinida</taxon>
        <taxon>Philodinidae</taxon>
        <taxon>Rotaria</taxon>
    </lineage>
</organism>
<comment type="caution">
    <text evidence="1">The sequence shown here is derived from an EMBL/GenBank/DDBJ whole genome shotgun (WGS) entry which is preliminary data.</text>
</comment>
<proteinExistence type="predicted"/>
<evidence type="ECO:0000313" key="2">
    <source>
        <dbReference type="EMBL" id="CAF3860052.1"/>
    </source>
</evidence>
<protein>
    <submittedName>
        <fullName evidence="1">Uncharacterized protein</fullName>
    </submittedName>
</protein>
<name>A0A813WAD2_9BILA</name>
<dbReference type="EMBL" id="CAJOBD010002157">
    <property type="protein sequence ID" value="CAF3860052.1"/>
    <property type="molecule type" value="Genomic_DNA"/>
</dbReference>
<gene>
    <name evidence="2" type="ORF">JBS370_LOCUS18726</name>
    <name evidence="1" type="ORF">ZHD862_LOCUS5074</name>
</gene>
<reference evidence="1" key="1">
    <citation type="submission" date="2021-02" db="EMBL/GenBank/DDBJ databases">
        <authorList>
            <person name="Nowell W R."/>
        </authorList>
    </citation>
    <scope>NUCLEOTIDE SEQUENCE</scope>
</reference>
<dbReference type="Proteomes" id="UP000663864">
    <property type="component" value="Unassembled WGS sequence"/>
</dbReference>
<evidence type="ECO:0000313" key="3">
    <source>
        <dbReference type="Proteomes" id="UP000663864"/>
    </source>
</evidence>
<evidence type="ECO:0000313" key="1">
    <source>
        <dbReference type="EMBL" id="CAF0855038.1"/>
    </source>
</evidence>
<sequence length="133" mass="15467">MATTTHSASTEVHGNNLETHFLVWLESAMNEASEYIEAQKRLHQTTRFRNKVDEVLPINIFNASSQAEKSTTGLNSQFVFSQLLIDRLLRMKPKVKDKNELTDRCKKFYKDNPSELAIIQEFEKDYVSDRALW</sequence>
<dbReference type="Proteomes" id="UP000663836">
    <property type="component" value="Unassembled WGS sequence"/>
</dbReference>
<dbReference type="AlphaFoldDB" id="A0A813WAD2"/>
<accession>A0A813WAD2</accession>